<dbReference type="OrthoDB" id="2570341at2"/>
<dbReference type="RefSeq" id="WP_075389635.1">
    <property type="nucleotide sequence ID" value="NZ_MSKS01000003.1"/>
</dbReference>
<comment type="caution">
    <text evidence="2">The sequence shown here is derived from an EMBL/GenBank/DDBJ whole genome shotgun (WGS) entry which is preliminary data.</text>
</comment>
<dbReference type="AlphaFoldDB" id="A0A1Q8WXS7"/>
<feature type="non-terminal residue" evidence="2">
    <location>
        <position position="291"/>
    </location>
</feature>
<dbReference type="Gene3D" id="1.10.357.10">
    <property type="entry name" value="Tetracycline Repressor, domain 2"/>
    <property type="match status" value="1"/>
</dbReference>
<accession>A0A1Q8WXS7</accession>
<evidence type="ECO:0000313" key="3">
    <source>
        <dbReference type="Proteomes" id="UP000185963"/>
    </source>
</evidence>
<evidence type="ECO:0000256" key="1">
    <source>
        <dbReference type="SAM" id="MobiDB-lite"/>
    </source>
</evidence>
<gene>
    <name evidence="2" type="ORF">BKH20_01295</name>
</gene>
<name>A0A1Q8WXS7_9ACTO</name>
<dbReference type="SUPFAM" id="SSF48498">
    <property type="entry name" value="Tetracyclin repressor-like, C-terminal domain"/>
    <property type="match status" value="1"/>
</dbReference>
<feature type="region of interest" description="Disordered" evidence="1">
    <location>
        <begin position="233"/>
        <end position="255"/>
    </location>
</feature>
<sequence length="291" mass="31169">MQHNAGFTRDDVVTAALEIGVDRFTMGKVARRLGVSTADLGRTVSSRDDLLVACLERVSADATLPPTGLSWQDYLRRLSDSLWDVLDAHPGLDHTLINLAWAYVPFMSVAKRAHNALVSGGLRSEDAYLALNYTLSTVLTAHQQAVAMAETVESDRHPGRSERGIDVATRMWDERFGDSSAALGMRGPNELHSGDDTDRVPFRPKESWLDRGAMAPKLEVIIGGFSSLSDVLSGAGSNGASRGPSPASQSNDTRESSVNTLVLVFHPNISESRVNKALGAAAESLGGNITV</sequence>
<dbReference type="InterPro" id="IPR036271">
    <property type="entry name" value="Tet_transcr_reg_TetR-rel_C_sf"/>
</dbReference>
<dbReference type="EMBL" id="MSKS01000003">
    <property type="protein sequence ID" value="OLO72901.1"/>
    <property type="molecule type" value="Genomic_DNA"/>
</dbReference>
<feature type="compositionally biased region" description="Polar residues" evidence="1">
    <location>
        <begin position="246"/>
        <end position="255"/>
    </location>
</feature>
<protein>
    <submittedName>
        <fullName evidence="2">Flavodoxin</fullName>
    </submittedName>
</protein>
<proteinExistence type="predicted"/>
<evidence type="ECO:0000313" key="2">
    <source>
        <dbReference type="EMBL" id="OLO72901.1"/>
    </source>
</evidence>
<dbReference type="SUPFAM" id="SSF46689">
    <property type="entry name" value="Homeodomain-like"/>
    <property type="match status" value="1"/>
</dbReference>
<dbReference type="Proteomes" id="UP000185963">
    <property type="component" value="Unassembled WGS sequence"/>
</dbReference>
<organism evidence="2 3">
    <name type="scientific">Actinomyces oris</name>
    <dbReference type="NCBI Taxonomy" id="544580"/>
    <lineage>
        <taxon>Bacteria</taxon>
        <taxon>Bacillati</taxon>
        <taxon>Actinomycetota</taxon>
        <taxon>Actinomycetes</taxon>
        <taxon>Actinomycetales</taxon>
        <taxon>Actinomycetaceae</taxon>
        <taxon>Actinomyces</taxon>
    </lineage>
</organism>
<reference evidence="2 3" key="1">
    <citation type="submission" date="2016-12" db="EMBL/GenBank/DDBJ databases">
        <title>Genomic comparison of strains in the 'Actinomyces naeslundii' group.</title>
        <authorList>
            <person name="Mughal S.R."/>
            <person name="Do T."/>
            <person name="Gilbert S.C."/>
            <person name="Witherden E.A."/>
            <person name="Didelot X."/>
            <person name="Beighton D."/>
        </authorList>
    </citation>
    <scope>NUCLEOTIDE SEQUENCE [LARGE SCALE GENOMIC DNA]</scope>
    <source>
        <strain evidence="2 3">WE8B-23</strain>
    </source>
</reference>
<dbReference type="InterPro" id="IPR009057">
    <property type="entry name" value="Homeodomain-like_sf"/>
</dbReference>